<comment type="caution">
    <text evidence="3">The sequence shown here is derived from an EMBL/GenBank/DDBJ whole genome shotgun (WGS) entry which is preliminary data.</text>
</comment>
<evidence type="ECO:0000256" key="1">
    <source>
        <dbReference type="SAM" id="MobiDB-lite"/>
    </source>
</evidence>
<dbReference type="InterPro" id="IPR018744">
    <property type="entry name" value="DUF2293"/>
</dbReference>
<sequence length="927" mass="105737">MPKKKKASKATATGTAMAPKGAKDARAAGPLKRMSAGKAERRHKKEEMRRKEKRERAKISAAEWAAAPPSHLVARLDMPKVKSKYQSYFEFAENTEKKEKKLEVQITTDLRPPPGFSFVPFGDPVMTNACKELSRERGAMIFVVSERQREVSKISAEVHRIGYHFRETIVDEAREVVGETVLTRSNVRPGAIEPIPESQDEINKQADLALRDLFPRIPNTDRQQIIEHAFQKGKGFHGEPTVGLQRDLSLSRRVQLAALAHIRHTHTRYDLLLRETSWLNARKLVESVCLDIIAKWRGDEETGRDQLDEILREVVVITDSEDEDDDSSDDETTDEDDAEITDPVSMTAPTPTIGLFRTQPLPPPINNPSPSQNNAGQNPSAAISSRTRSKMQPKLRGDITSQRGFSRYRAAWDEALDRQRSDQPMSTRPIDSPVNDVSSKGVRFVAPISPHISQHRTSGSQPASRQTDYSSMNQRNYETNTAIQPAPYYHREHSRVPGTSSHSNEVTVRHQTDQRMNHDFQPRFGTPLRPNDQRPVFVRGSSQKNGLQDMLVPSIETVSNDPVHPSVRSDERRVVHESFEHRQESYPRPVMEVRRPSPQRRQVIILDDDSPQYKRQRVHEDESGRFRPHPSFDHTSSTVPSTDSRFLPSSSVQTRPFFSRDSSIHPGSSQGLSGNASHFHSPAGERIPIYDAPESGSLGRPSEQYRRPEVYDPRQLDDRVVTRYKPVSQAVYSHEGERVYHRQPVDHVWTRRSPENGDHNRGYKQAEPDYRFIRPPQSPSFPVSGRISRSFDVARQSIDQGLVHDFSQSRLEGPVHTADRLSNAPERSRQLQGSQSNPSRGYEERVSRPFQPPPQARARSPASYVERPIYNHDSNQRPVMYEQYRSDQDQHIPNHQVPILVHDRSMEPRPVYRFRPVQPQRQVIVLE</sequence>
<feature type="compositionally biased region" description="Low complexity" evidence="1">
    <location>
        <begin position="9"/>
        <end position="18"/>
    </location>
</feature>
<protein>
    <recommendedName>
        <fullName evidence="2">DUF2293 domain-containing protein</fullName>
    </recommendedName>
</protein>
<feature type="domain" description="DUF2293" evidence="2">
    <location>
        <begin position="209"/>
        <end position="297"/>
    </location>
</feature>
<evidence type="ECO:0000259" key="2">
    <source>
        <dbReference type="Pfam" id="PF10056"/>
    </source>
</evidence>
<keyword evidence="4" id="KW-1185">Reference proteome</keyword>
<gene>
    <name evidence="3" type="ORF">HYFRA_00000675</name>
</gene>
<feature type="compositionally biased region" description="Polar residues" evidence="1">
    <location>
        <begin position="451"/>
        <end position="483"/>
    </location>
</feature>
<feature type="compositionally biased region" description="Polar residues" evidence="1">
    <location>
        <begin position="633"/>
        <end position="656"/>
    </location>
</feature>
<feature type="region of interest" description="Disordered" evidence="1">
    <location>
        <begin position="316"/>
        <end position="397"/>
    </location>
</feature>
<evidence type="ECO:0000313" key="4">
    <source>
        <dbReference type="Proteomes" id="UP000696280"/>
    </source>
</evidence>
<dbReference type="Pfam" id="PF10056">
    <property type="entry name" value="DUF2293"/>
    <property type="match status" value="1"/>
</dbReference>
<feature type="compositionally biased region" description="Polar residues" evidence="1">
    <location>
        <begin position="665"/>
        <end position="678"/>
    </location>
</feature>
<dbReference type="AlphaFoldDB" id="A0A9N9L5W8"/>
<name>A0A9N9L5W8_9HELO</name>
<feature type="compositionally biased region" description="Polar residues" evidence="1">
    <location>
        <begin position="830"/>
        <end position="839"/>
    </location>
</feature>
<feature type="region of interest" description="Disordered" evidence="1">
    <location>
        <begin position="519"/>
        <end position="716"/>
    </location>
</feature>
<feature type="compositionally biased region" description="Basic and acidic residues" evidence="1">
    <location>
        <begin position="703"/>
        <end position="716"/>
    </location>
</feature>
<proteinExistence type="predicted"/>
<evidence type="ECO:0000313" key="3">
    <source>
        <dbReference type="EMBL" id="CAG8958320.1"/>
    </source>
</evidence>
<dbReference type="Proteomes" id="UP000696280">
    <property type="component" value="Unassembled WGS sequence"/>
</dbReference>
<accession>A0A9N9L5W8</accession>
<feature type="region of interest" description="Disordered" evidence="1">
    <location>
        <begin position="1"/>
        <end position="62"/>
    </location>
</feature>
<feature type="compositionally biased region" description="Basic and acidic residues" evidence="1">
    <location>
        <begin position="748"/>
        <end position="772"/>
    </location>
</feature>
<dbReference type="PANTHER" id="PTHR38113:SF1">
    <property type="entry name" value="DUF2293 DOMAIN-CONTAINING PROTEIN"/>
    <property type="match status" value="1"/>
</dbReference>
<feature type="region of interest" description="Disordered" evidence="1">
    <location>
        <begin position="748"/>
        <end position="785"/>
    </location>
</feature>
<feature type="compositionally biased region" description="Acidic residues" evidence="1">
    <location>
        <begin position="319"/>
        <end position="340"/>
    </location>
</feature>
<dbReference type="EMBL" id="CAJVRL010000081">
    <property type="protein sequence ID" value="CAG8958320.1"/>
    <property type="molecule type" value="Genomic_DNA"/>
</dbReference>
<feature type="compositionally biased region" description="Basic and acidic residues" evidence="1">
    <location>
        <begin position="567"/>
        <end position="595"/>
    </location>
</feature>
<reference evidence="3" key="1">
    <citation type="submission" date="2021-07" db="EMBL/GenBank/DDBJ databases">
        <authorList>
            <person name="Durling M."/>
        </authorList>
    </citation>
    <scope>NUCLEOTIDE SEQUENCE</scope>
</reference>
<feature type="region of interest" description="Disordered" evidence="1">
    <location>
        <begin position="416"/>
        <end position="503"/>
    </location>
</feature>
<feature type="compositionally biased region" description="Basic and acidic residues" evidence="1">
    <location>
        <begin position="45"/>
        <end position="58"/>
    </location>
</feature>
<dbReference type="PANTHER" id="PTHR38113">
    <property type="match status" value="1"/>
</dbReference>
<feature type="compositionally biased region" description="Polar residues" evidence="1">
    <location>
        <begin position="375"/>
        <end position="386"/>
    </location>
</feature>
<feature type="region of interest" description="Disordered" evidence="1">
    <location>
        <begin position="806"/>
        <end position="863"/>
    </location>
</feature>
<organism evidence="3 4">
    <name type="scientific">Hymenoscyphus fraxineus</name>
    <dbReference type="NCBI Taxonomy" id="746836"/>
    <lineage>
        <taxon>Eukaryota</taxon>
        <taxon>Fungi</taxon>
        <taxon>Dikarya</taxon>
        <taxon>Ascomycota</taxon>
        <taxon>Pezizomycotina</taxon>
        <taxon>Leotiomycetes</taxon>
        <taxon>Helotiales</taxon>
        <taxon>Helotiaceae</taxon>
        <taxon>Hymenoscyphus</taxon>
    </lineage>
</organism>
<dbReference type="OrthoDB" id="5288828at2759"/>